<sequence length="393" mass="46463">MISENSLSPLFIMSLPWNDNFSYRLAINSINRINENSTILKEDLDELIDFRRSSDVDVYEFLEIPRIGRTPNGYRCGLNLCRKNKQTGYLELTDIAGEILKVDSSEEQIKILFLLISLYYPHIRALVDVLFSSKIYFKTPRRNTFPSELKRYYILPDEITLEQLLINKWNSNNHEYLKLFLLNPPIFNLIKNDLKTINKKKITITSIDNIVFSEENFKNNRFNERTKKACVNLLGLRNSQTRSILYDFKDVGKNIYSLKLKEDLVYTKFLDFSMRDLISSDLTLSKLEAIDKCIIDNFSLNEYYKHTKAKKYKSLPMYREIKKIVTNLNSNLESFKDVLLEQNKKRAKKIVLEAKKRLKEFYNYEINTFRIGKLDFLRVSYDERNIETTQGII</sequence>
<feature type="non-terminal residue" evidence="1">
    <location>
        <position position="393"/>
    </location>
</feature>
<proteinExistence type="predicted"/>
<dbReference type="EMBL" id="LAZR01018849">
    <property type="protein sequence ID" value="KKL94742.1"/>
    <property type="molecule type" value="Genomic_DNA"/>
</dbReference>
<evidence type="ECO:0000313" key="1">
    <source>
        <dbReference type="EMBL" id="KKL94742.1"/>
    </source>
</evidence>
<gene>
    <name evidence="1" type="ORF">LCGC14_1861640</name>
</gene>
<comment type="caution">
    <text evidence="1">The sequence shown here is derived from an EMBL/GenBank/DDBJ whole genome shotgun (WGS) entry which is preliminary data.</text>
</comment>
<reference evidence="1" key="1">
    <citation type="journal article" date="2015" name="Nature">
        <title>Complex archaea that bridge the gap between prokaryotes and eukaryotes.</title>
        <authorList>
            <person name="Spang A."/>
            <person name="Saw J.H."/>
            <person name="Jorgensen S.L."/>
            <person name="Zaremba-Niedzwiedzka K."/>
            <person name="Martijn J."/>
            <person name="Lind A.E."/>
            <person name="van Eijk R."/>
            <person name="Schleper C."/>
            <person name="Guy L."/>
            <person name="Ettema T.J."/>
        </authorList>
    </citation>
    <scope>NUCLEOTIDE SEQUENCE</scope>
</reference>
<accession>A0A0F9J6B4</accession>
<organism evidence="1">
    <name type="scientific">marine sediment metagenome</name>
    <dbReference type="NCBI Taxonomy" id="412755"/>
    <lineage>
        <taxon>unclassified sequences</taxon>
        <taxon>metagenomes</taxon>
        <taxon>ecological metagenomes</taxon>
    </lineage>
</organism>
<protein>
    <submittedName>
        <fullName evidence="1">Uncharacterized protein</fullName>
    </submittedName>
</protein>
<dbReference type="AlphaFoldDB" id="A0A0F9J6B4"/>
<name>A0A0F9J6B4_9ZZZZ</name>